<name>A0A1I0NJF0_9FLAO</name>
<evidence type="ECO:0000313" key="2">
    <source>
        <dbReference type="EMBL" id="SEW01291.1"/>
    </source>
</evidence>
<gene>
    <name evidence="2" type="ORF">SAMN05421841_0617</name>
</gene>
<evidence type="ECO:0000313" key="3">
    <source>
        <dbReference type="Proteomes" id="UP000199469"/>
    </source>
</evidence>
<dbReference type="InterPro" id="IPR005901">
    <property type="entry name" value="GLPGLI"/>
</dbReference>
<dbReference type="STRING" id="356305.SAMN05421841_0617"/>
<organism evidence="2 3">
    <name type="scientific">Chryseobacterium wanjuense</name>
    <dbReference type="NCBI Taxonomy" id="356305"/>
    <lineage>
        <taxon>Bacteria</taxon>
        <taxon>Pseudomonadati</taxon>
        <taxon>Bacteroidota</taxon>
        <taxon>Flavobacteriia</taxon>
        <taxon>Flavobacteriales</taxon>
        <taxon>Weeksellaceae</taxon>
        <taxon>Chryseobacterium group</taxon>
        <taxon>Chryseobacterium</taxon>
    </lineage>
</organism>
<feature type="region of interest" description="Disordered" evidence="1">
    <location>
        <begin position="226"/>
        <end position="260"/>
    </location>
</feature>
<reference evidence="3" key="1">
    <citation type="submission" date="2016-10" db="EMBL/GenBank/DDBJ databases">
        <authorList>
            <person name="Varghese N."/>
            <person name="Submissions S."/>
        </authorList>
    </citation>
    <scope>NUCLEOTIDE SEQUENCE [LARGE SCALE GENOMIC DNA]</scope>
    <source>
        <strain evidence="3">DSM 17724</strain>
    </source>
</reference>
<proteinExistence type="predicted"/>
<accession>A0A1I0NJF0</accession>
<protein>
    <submittedName>
        <fullName evidence="2">GLPGLI family protein</fullName>
    </submittedName>
</protein>
<dbReference type="Proteomes" id="UP000199469">
    <property type="component" value="Unassembled WGS sequence"/>
</dbReference>
<dbReference type="Pfam" id="PF22252">
    <property type="entry name" value="PNGase_F-II_N"/>
    <property type="match status" value="1"/>
</dbReference>
<dbReference type="RefSeq" id="WP_089790584.1">
    <property type="nucleotide sequence ID" value="NZ_FOIU01000001.1"/>
</dbReference>
<dbReference type="PROSITE" id="PS51257">
    <property type="entry name" value="PROKAR_LIPOPROTEIN"/>
    <property type="match status" value="1"/>
</dbReference>
<keyword evidence="3" id="KW-1185">Reference proteome</keyword>
<dbReference type="AlphaFoldDB" id="A0A1I0NJF0"/>
<dbReference type="NCBIfam" id="TIGR01200">
    <property type="entry name" value="GLPGLI"/>
    <property type="match status" value="1"/>
</dbReference>
<sequence length="260" mass="30895">MRYYFSILLLFSFFFACSQQKEEKSFSDLEVLYEYSFTRDTTDVDPSHRSKELMVLDCNPRSSIYYSRQYVAARKVFEQAGIAAQTSANVEIRTADLPKYKISYSIYRNGSQIYYTGNIFRDVFTFESTYLKWNTNYDEVKTILGYRCNKATTNFNNRIFTAWYTKDIPISEGPYRFKGLTGLILEINDEKNYHSFKAIGIEKKQTEIKPLQKGIPVTREQYIKKREEFKSNPYPERKNLPKERRDQMIESFKKEVPLER</sequence>
<evidence type="ECO:0000256" key="1">
    <source>
        <dbReference type="SAM" id="MobiDB-lite"/>
    </source>
</evidence>
<dbReference type="OrthoDB" id="1440774at2"/>
<dbReference type="EMBL" id="FOIU01000001">
    <property type="protein sequence ID" value="SEW01291.1"/>
    <property type="molecule type" value="Genomic_DNA"/>
</dbReference>